<evidence type="ECO:0008006" key="3">
    <source>
        <dbReference type="Google" id="ProtNLM"/>
    </source>
</evidence>
<dbReference type="Pfam" id="PF24110">
    <property type="entry name" value="DUF7385"/>
    <property type="match status" value="1"/>
</dbReference>
<dbReference type="RefSeq" id="WP_092703604.1">
    <property type="nucleotide sequence ID" value="NZ_FNFC01000012.1"/>
</dbReference>
<dbReference type="STRING" id="890420.SAMN05216226_11280"/>
<dbReference type="EMBL" id="FNFC01000012">
    <property type="protein sequence ID" value="SDJ93996.1"/>
    <property type="molecule type" value="Genomic_DNA"/>
</dbReference>
<sequence>MEQLDIADGFDVHEYRHGLKLLSEDRQTMHLENREEFTCPACDEPFERLFVTEKPTNTFGNPGSPFCIARTDETVLLLTH</sequence>
<evidence type="ECO:0000313" key="1">
    <source>
        <dbReference type="EMBL" id="SDJ93996.1"/>
    </source>
</evidence>
<keyword evidence="2" id="KW-1185">Reference proteome</keyword>
<dbReference type="InterPro" id="IPR055809">
    <property type="entry name" value="DUF7385"/>
</dbReference>
<dbReference type="Proteomes" id="UP000198856">
    <property type="component" value="Unassembled WGS sequence"/>
</dbReference>
<name>A0A1G8XU60_9EURY</name>
<gene>
    <name evidence="1" type="ORF">SAMN05216226_11280</name>
</gene>
<reference evidence="1 2" key="1">
    <citation type="submission" date="2016-10" db="EMBL/GenBank/DDBJ databases">
        <authorList>
            <person name="de Groot N.N."/>
        </authorList>
    </citation>
    <scope>NUCLEOTIDE SEQUENCE [LARGE SCALE GENOMIC DNA]</scope>
    <source>
        <strain evidence="1 2">IBRC-M10015</strain>
    </source>
</reference>
<proteinExistence type="predicted"/>
<dbReference type="OrthoDB" id="191000at2157"/>
<evidence type="ECO:0000313" key="2">
    <source>
        <dbReference type="Proteomes" id="UP000198856"/>
    </source>
</evidence>
<organism evidence="1 2">
    <name type="scientific">Halovenus aranensis</name>
    <dbReference type="NCBI Taxonomy" id="890420"/>
    <lineage>
        <taxon>Archaea</taxon>
        <taxon>Methanobacteriati</taxon>
        <taxon>Methanobacteriota</taxon>
        <taxon>Stenosarchaea group</taxon>
        <taxon>Halobacteria</taxon>
        <taxon>Halobacteriales</taxon>
        <taxon>Haloarculaceae</taxon>
        <taxon>Halovenus</taxon>
    </lineage>
</organism>
<accession>A0A1G8XU60</accession>
<protein>
    <recommendedName>
        <fullName evidence="3">Flagella cluster protein</fullName>
    </recommendedName>
</protein>
<dbReference type="AlphaFoldDB" id="A0A1G8XU60"/>